<keyword evidence="6" id="KW-1185">Reference proteome</keyword>
<organism evidence="6 7">
    <name type="scientific">Actinia tenebrosa</name>
    <name type="common">Australian red waratah sea anemone</name>
    <dbReference type="NCBI Taxonomy" id="6105"/>
    <lineage>
        <taxon>Eukaryota</taxon>
        <taxon>Metazoa</taxon>
        <taxon>Cnidaria</taxon>
        <taxon>Anthozoa</taxon>
        <taxon>Hexacorallia</taxon>
        <taxon>Actiniaria</taxon>
        <taxon>Actiniidae</taxon>
        <taxon>Actinia</taxon>
    </lineage>
</organism>
<dbReference type="Pfam" id="PF00431">
    <property type="entry name" value="CUB"/>
    <property type="match status" value="1"/>
</dbReference>
<evidence type="ECO:0000313" key="6">
    <source>
        <dbReference type="Proteomes" id="UP000515163"/>
    </source>
</evidence>
<reference evidence="7 8" key="1">
    <citation type="submission" date="2025-04" db="UniProtKB">
        <authorList>
            <consortium name="RefSeq"/>
        </authorList>
    </citation>
    <scope>IDENTIFICATION</scope>
    <source>
        <tissue evidence="7 8">Tentacle</tissue>
    </source>
</reference>
<dbReference type="SUPFAM" id="SSF49854">
    <property type="entry name" value="Spermadhesin, CUB domain"/>
    <property type="match status" value="1"/>
</dbReference>
<dbReference type="CDD" id="cd00041">
    <property type="entry name" value="CUB"/>
    <property type="match status" value="1"/>
</dbReference>
<evidence type="ECO:0000256" key="4">
    <source>
        <dbReference type="SAM" id="SignalP"/>
    </source>
</evidence>
<dbReference type="OrthoDB" id="5986477at2759"/>
<dbReference type="KEGG" id="aten:116296953"/>
<evidence type="ECO:0000256" key="1">
    <source>
        <dbReference type="ARBA" id="ARBA00022737"/>
    </source>
</evidence>
<dbReference type="SMART" id="SM00042">
    <property type="entry name" value="CUB"/>
    <property type="match status" value="1"/>
</dbReference>
<gene>
    <name evidence="7 8" type="primary">LOC116296953</name>
</gene>
<keyword evidence="2" id="KW-1015">Disulfide bond</keyword>
<dbReference type="Proteomes" id="UP000515163">
    <property type="component" value="Unplaced"/>
</dbReference>
<feature type="signal peptide" evidence="4">
    <location>
        <begin position="1"/>
        <end position="25"/>
    </location>
</feature>
<sequence>MKVCPELSQMFFLFLIFISLSRVQSTNISSPGCSERGVQITSRQGRITSPNYPNFYPPNIRCIWNITVPAGYVVRLTIVLRVLSFNYYFCEGAGVYIQDGPSLSQSPVLLKACRSWTSTTLYSSSRHLLLTFKSDNAQSNGFLAHFIAHSDDQSKY</sequence>
<dbReference type="InterPro" id="IPR000859">
    <property type="entry name" value="CUB_dom"/>
</dbReference>
<dbReference type="PANTHER" id="PTHR24251">
    <property type="entry name" value="OVOCHYMASE-RELATED"/>
    <property type="match status" value="1"/>
</dbReference>
<protein>
    <submittedName>
        <fullName evidence="7 8">Tolloid-like protein 2</fullName>
    </submittedName>
</protein>
<evidence type="ECO:0000313" key="7">
    <source>
        <dbReference type="RefSeq" id="XP_031560934.1"/>
    </source>
</evidence>
<dbReference type="RefSeq" id="XP_031560934.1">
    <property type="nucleotide sequence ID" value="XM_031705074.1"/>
</dbReference>
<proteinExistence type="predicted"/>
<evidence type="ECO:0000256" key="2">
    <source>
        <dbReference type="ARBA" id="ARBA00023157"/>
    </source>
</evidence>
<comment type="caution">
    <text evidence="3">Lacks conserved residue(s) required for the propagation of feature annotation.</text>
</comment>
<keyword evidence="4" id="KW-0732">Signal</keyword>
<evidence type="ECO:0000256" key="3">
    <source>
        <dbReference type="PROSITE-ProRule" id="PRU00059"/>
    </source>
</evidence>
<dbReference type="InterPro" id="IPR035914">
    <property type="entry name" value="Sperma_CUB_dom_sf"/>
</dbReference>
<dbReference type="GeneID" id="116296953"/>
<feature type="chain" id="PRO_5044653102" evidence="4">
    <location>
        <begin position="26"/>
        <end position="156"/>
    </location>
</feature>
<dbReference type="Gene3D" id="2.60.120.290">
    <property type="entry name" value="Spermadhesin, CUB domain"/>
    <property type="match status" value="1"/>
</dbReference>
<name>A0A6P8HX12_ACTTE</name>
<dbReference type="PROSITE" id="PS01180">
    <property type="entry name" value="CUB"/>
    <property type="match status" value="1"/>
</dbReference>
<evidence type="ECO:0000259" key="5">
    <source>
        <dbReference type="PROSITE" id="PS01180"/>
    </source>
</evidence>
<accession>A0A6P8HX12</accession>
<keyword evidence="1" id="KW-0677">Repeat</keyword>
<feature type="domain" description="CUB" evidence="5">
    <location>
        <begin position="33"/>
        <end position="149"/>
    </location>
</feature>
<dbReference type="RefSeq" id="XP_031560935.1">
    <property type="nucleotide sequence ID" value="XM_031705075.1"/>
</dbReference>
<dbReference type="AlphaFoldDB" id="A0A6P8HX12"/>
<evidence type="ECO:0000313" key="8">
    <source>
        <dbReference type="RefSeq" id="XP_031560935.1"/>
    </source>
</evidence>